<evidence type="ECO:0000313" key="2">
    <source>
        <dbReference type="EMBL" id="KAL0961398.1"/>
    </source>
</evidence>
<comment type="caution">
    <text evidence="2">The sequence shown here is derived from an EMBL/GenBank/DDBJ whole genome shotgun (WGS) entry which is preliminary data.</text>
</comment>
<dbReference type="EMBL" id="JASNQZ010000001">
    <property type="protein sequence ID" value="KAL0961398.1"/>
    <property type="molecule type" value="Genomic_DNA"/>
</dbReference>
<feature type="domain" description="BTB" evidence="1">
    <location>
        <begin position="135"/>
        <end position="199"/>
    </location>
</feature>
<proteinExistence type="predicted"/>
<gene>
    <name evidence="2" type="ORF">HGRIS_006349</name>
</gene>
<dbReference type="PROSITE" id="PS50097">
    <property type="entry name" value="BTB"/>
    <property type="match status" value="1"/>
</dbReference>
<dbReference type="Gene3D" id="3.30.710.10">
    <property type="entry name" value="Potassium Channel Kv1.1, Chain A"/>
    <property type="match status" value="1"/>
</dbReference>
<keyword evidence="3" id="KW-1185">Reference proteome</keyword>
<evidence type="ECO:0000259" key="1">
    <source>
        <dbReference type="PROSITE" id="PS50097"/>
    </source>
</evidence>
<accession>A0ABR3JZM6</accession>
<dbReference type="InterPro" id="IPR000210">
    <property type="entry name" value="BTB/POZ_dom"/>
</dbReference>
<sequence>MDSEVDMDLADVEAIVHEPTSRASSPIRIIRRRSDDAGLSSSSKRARIDIAPDHESVSQSPLTHGLPLPFQGGSANTLAFPTLSSCSMEPSPQQGDAILVEGVDLAVVPSLSSKSGPLDIQRLYTRDPNYYIEDGSCILLVEDTLFNVHRTILSKDSSSFSAMFSLPQAQTSEGRSDNNPIIIHGDTAAEFRDFLWALYALPPELRVVNSPNADLNQLINIARISNKYTFKTLETWALDAIHEYVNQRPSPIHKIIPHPSSFTFIPHMNHDSPSLTTCMNIESTAQLTRLIRLAQMCSHERLLETMIDLLKKLMDESLQYAYLSMALADELNLRALKGPAYLVVMHKAMLVNKLRIKLPGKSTPQILTIGEVTPVVQHSAGPAVSDSEGEDEPLVVNPAQQLRLLSGYYRLARTWETLRLKPPHFDHAPSCGATWHQHGCTQSWQEFWKEKTRGDTVLSYGLADVLGRLKQVQKEYDRWGSATYMHHDCRMAARKSIQELIKAVEDALPDYFSEGDF</sequence>
<name>A0ABR3JZM6_9AGAR</name>
<dbReference type="Proteomes" id="UP001556367">
    <property type="component" value="Unassembled WGS sequence"/>
</dbReference>
<reference evidence="3" key="1">
    <citation type="submission" date="2024-06" db="EMBL/GenBank/DDBJ databases">
        <title>Multi-omics analyses provide insights into the biosynthesis of the anticancer antibiotic pleurotin in Hohenbuehelia grisea.</title>
        <authorList>
            <person name="Weaver J.A."/>
            <person name="Alberti F."/>
        </authorList>
    </citation>
    <scope>NUCLEOTIDE SEQUENCE [LARGE SCALE GENOMIC DNA]</scope>
    <source>
        <strain evidence="3">T-177</strain>
    </source>
</reference>
<dbReference type="Pfam" id="PF00651">
    <property type="entry name" value="BTB"/>
    <property type="match status" value="1"/>
</dbReference>
<evidence type="ECO:0000313" key="3">
    <source>
        <dbReference type="Proteomes" id="UP001556367"/>
    </source>
</evidence>
<dbReference type="InterPro" id="IPR011333">
    <property type="entry name" value="SKP1/BTB/POZ_sf"/>
</dbReference>
<organism evidence="2 3">
    <name type="scientific">Hohenbuehelia grisea</name>
    <dbReference type="NCBI Taxonomy" id="104357"/>
    <lineage>
        <taxon>Eukaryota</taxon>
        <taxon>Fungi</taxon>
        <taxon>Dikarya</taxon>
        <taxon>Basidiomycota</taxon>
        <taxon>Agaricomycotina</taxon>
        <taxon>Agaricomycetes</taxon>
        <taxon>Agaricomycetidae</taxon>
        <taxon>Agaricales</taxon>
        <taxon>Pleurotineae</taxon>
        <taxon>Pleurotaceae</taxon>
        <taxon>Hohenbuehelia</taxon>
    </lineage>
</organism>
<protein>
    <recommendedName>
        <fullName evidence="1">BTB domain-containing protein</fullName>
    </recommendedName>
</protein>
<dbReference type="SUPFAM" id="SSF54695">
    <property type="entry name" value="POZ domain"/>
    <property type="match status" value="1"/>
</dbReference>